<protein>
    <submittedName>
        <fullName evidence="3">Type IV pilin</fullName>
    </submittedName>
</protein>
<dbReference type="Pfam" id="PF07790">
    <property type="entry name" value="Pilin_N"/>
    <property type="match status" value="1"/>
</dbReference>
<dbReference type="Proteomes" id="UP000595001">
    <property type="component" value="Chromosome"/>
</dbReference>
<dbReference type="NCBIfam" id="TIGR02537">
    <property type="entry name" value="arch_flag_Nterm"/>
    <property type="match status" value="1"/>
</dbReference>
<feature type="domain" description="Archaeal Type IV pilin N-terminal" evidence="2">
    <location>
        <begin position="18"/>
        <end position="96"/>
    </location>
</feature>
<dbReference type="InterPro" id="IPR012859">
    <property type="entry name" value="Pilin_N_archaeal"/>
</dbReference>
<dbReference type="RefSeq" id="WP_198063673.1">
    <property type="nucleotide sequence ID" value="NZ_CP065856.1"/>
</dbReference>
<dbReference type="AlphaFoldDB" id="A0A7U3WBB9"/>
<evidence type="ECO:0000313" key="4">
    <source>
        <dbReference type="Proteomes" id="UP000595001"/>
    </source>
</evidence>
<keyword evidence="4" id="KW-1185">Reference proteome</keyword>
<dbReference type="OrthoDB" id="118020at2157"/>
<sequence length="187" mass="19789">MTDGAPAPARPPLASDRAATPVVGVVLLVGLTVLLASVVAATVGFESARSEPAPQVRLDAELSATDGWPEGQRLRFVHEGGDTLAVAELAVVVEFERTGARARLSGFPTRRLTDDHRRGADLFDRTYAGIDGELDAAHTDERWTAGETASVRIAQGELDVRPGDHAAVRVIHRPSGAQLVDVEVRAS</sequence>
<dbReference type="GeneID" id="60588832"/>
<dbReference type="KEGG" id="hlt:I7X12_10025"/>
<dbReference type="EMBL" id="CP065856">
    <property type="protein sequence ID" value="QPV64914.1"/>
    <property type="molecule type" value="Genomic_DNA"/>
</dbReference>
<reference evidence="3 4" key="1">
    <citation type="submission" date="2020-12" db="EMBL/GenBank/DDBJ databases">
        <title>Halosimplex halophilum sp. nov. and Halosimplex salinum sp. nov., two new members of the genus Halosimplex.</title>
        <authorList>
            <person name="Cui H.L."/>
        </authorList>
    </citation>
    <scope>NUCLEOTIDE SEQUENCE [LARGE SCALE GENOMIC DNA]</scope>
    <source>
        <strain evidence="3 4">YGH94</strain>
    </source>
</reference>
<evidence type="ECO:0000259" key="2">
    <source>
        <dbReference type="Pfam" id="PF07790"/>
    </source>
</evidence>
<name>A0A7U3WBB9_9EURY</name>
<dbReference type="InterPro" id="IPR013373">
    <property type="entry name" value="Flagellin/pilin_N_arc"/>
</dbReference>
<feature type="transmembrane region" description="Helical" evidence="1">
    <location>
        <begin position="22"/>
        <end position="45"/>
    </location>
</feature>
<organism evidence="3 4">
    <name type="scientific">Halosimplex litoreum</name>
    <dbReference type="NCBI Taxonomy" id="1198301"/>
    <lineage>
        <taxon>Archaea</taxon>
        <taxon>Methanobacteriati</taxon>
        <taxon>Methanobacteriota</taxon>
        <taxon>Stenosarchaea group</taxon>
        <taxon>Halobacteria</taxon>
        <taxon>Halobacteriales</taxon>
        <taxon>Haloarculaceae</taxon>
        <taxon>Halosimplex</taxon>
    </lineage>
</organism>
<keyword evidence="1" id="KW-0812">Transmembrane</keyword>
<evidence type="ECO:0000313" key="3">
    <source>
        <dbReference type="EMBL" id="QPV64914.1"/>
    </source>
</evidence>
<keyword evidence="1" id="KW-1133">Transmembrane helix</keyword>
<gene>
    <name evidence="3" type="ORF">I7X12_10025</name>
</gene>
<proteinExistence type="predicted"/>
<accession>A0A7U3WBB9</accession>
<evidence type="ECO:0000256" key="1">
    <source>
        <dbReference type="SAM" id="Phobius"/>
    </source>
</evidence>
<keyword evidence="1" id="KW-0472">Membrane</keyword>